<reference evidence="7" key="1">
    <citation type="journal article" date="2020" name="Stud. Mycol.">
        <title>101 Dothideomycetes genomes: a test case for predicting lifestyles and emergence of pathogens.</title>
        <authorList>
            <person name="Haridas S."/>
            <person name="Albert R."/>
            <person name="Binder M."/>
            <person name="Bloem J."/>
            <person name="Labutti K."/>
            <person name="Salamov A."/>
            <person name="Andreopoulos B."/>
            <person name="Baker S."/>
            <person name="Barry K."/>
            <person name="Bills G."/>
            <person name="Bluhm B."/>
            <person name="Cannon C."/>
            <person name="Castanera R."/>
            <person name="Culley D."/>
            <person name="Daum C."/>
            <person name="Ezra D."/>
            <person name="Gonzalez J."/>
            <person name="Henrissat B."/>
            <person name="Kuo A."/>
            <person name="Liang C."/>
            <person name="Lipzen A."/>
            <person name="Lutzoni F."/>
            <person name="Magnuson J."/>
            <person name="Mondo S."/>
            <person name="Nolan M."/>
            <person name="Ohm R."/>
            <person name="Pangilinan J."/>
            <person name="Park H.-J."/>
            <person name="Ramirez L."/>
            <person name="Alfaro M."/>
            <person name="Sun H."/>
            <person name="Tritt A."/>
            <person name="Yoshinaga Y."/>
            <person name="Zwiers L.-H."/>
            <person name="Turgeon B."/>
            <person name="Goodwin S."/>
            <person name="Spatafora J."/>
            <person name="Crous P."/>
            <person name="Grigoriev I."/>
        </authorList>
    </citation>
    <scope>NUCLEOTIDE SEQUENCE</scope>
    <source>
        <strain evidence="7">ATCC 36951</strain>
    </source>
</reference>
<protein>
    <recommendedName>
        <fullName evidence="6">PPPDE domain-containing protein</fullName>
    </recommendedName>
</protein>
<keyword evidence="5" id="KW-0472">Membrane</keyword>
<keyword evidence="5" id="KW-0812">Transmembrane</keyword>
<feature type="domain" description="PPPDE" evidence="6">
    <location>
        <begin position="49"/>
        <end position="167"/>
    </location>
</feature>
<evidence type="ECO:0000259" key="6">
    <source>
        <dbReference type="Pfam" id="PF05903"/>
    </source>
</evidence>
<dbReference type="InterPro" id="IPR042266">
    <property type="entry name" value="PPPDE_sf"/>
</dbReference>
<keyword evidence="2" id="KW-0645">Protease</keyword>
<evidence type="ECO:0000313" key="8">
    <source>
        <dbReference type="Proteomes" id="UP000799537"/>
    </source>
</evidence>
<dbReference type="GeneID" id="54559861"/>
<keyword evidence="3" id="KW-0378">Hydrolase</keyword>
<dbReference type="Pfam" id="PF05903">
    <property type="entry name" value="Peptidase_C97"/>
    <property type="match status" value="1"/>
</dbReference>
<evidence type="ECO:0000256" key="5">
    <source>
        <dbReference type="SAM" id="Phobius"/>
    </source>
</evidence>
<dbReference type="AlphaFoldDB" id="A0A6A6CM02"/>
<dbReference type="Gene3D" id="3.90.1720.30">
    <property type="entry name" value="PPPDE domains"/>
    <property type="match status" value="1"/>
</dbReference>
<feature type="compositionally biased region" description="Basic residues" evidence="4">
    <location>
        <begin position="442"/>
        <end position="454"/>
    </location>
</feature>
<feature type="region of interest" description="Disordered" evidence="4">
    <location>
        <begin position="423"/>
        <end position="454"/>
    </location>
</feature>
<keyword evidence="8" id="KW-1185">Reference proteome</keyword>
<name>A0A6A6CM02_ZASCE</name>
<evidence type="ECO:0000313" key="7">
    <source>
        <dbReference type="EMBL" id="KAF2166952.1"/>
    </source>
</evidence>
<feature type="region of interest" description="Disordered" evidence="4">
    <location>
        <begin position="349"/>
        <end position="370"/>
    </location>
</feature>
<sequence>MSELKDIYWMAAPLAAKYRVDFNKDLDQSWGAERGFRLPSRAKGSLRKFYHWALEIDGTCYEVSPNEKCQGLGIFVDACVPKPCPSEEWHARYVGVEPETRKIGQTRKVKEEIMACIDDIWNNWNQGRYDFLIQNCQNFVKMVFEQIIVSEDDPEVIEEEKKTWMKMPDPVSHRLAEGSQATLLGGAMYGTHAAYLAALTSVVEAGQTGGLVAAGVAANTIEGTAAGTALAEGSTGAATVASGSQGAGAQATHASLTATAHANPAGAVGVAKSTTTGTSGAAKAGFSAKAAGLGHVGLHGAGLGAAKAASIGGGMLKAGGTAMFVHPIAGAAIAGAGAGLVYLGTRGKRDKNWTPEMPSSPTEDPATGLNDLEVEVTTDDLLELEARLFEQVEMDNGTEYVDAKWPCSPAPIEERMEECKLTDSHETDVAFEQPKSSEGTKGKIRQWRQKSWKS</sequence>
<dbReference type="OrthoDB" id="3788365at2759"/>
<accession>A0A6A6CM02</accession>
<feature type="transmembrane region" description="Helical" evidence="5">
    <location>
        <begin position="324"/>
        <end position="343"/>
    </location>
</feature>
<dbReference type="EMBL" id="ML993595">
    <property type="protein sequence ID" value="KAF2166952.1"/>
    <property type="molecule type" value="Genomic_DNA"/>
</dbReference>
<comment type="similarity">
    <text evidence="1">Belongs to the DeSI family.</text>
</comment>
<dbReference type="RefSeq" id="XP_033667841.1">
    <property type="nucleotide sequence ID" value="XM_033806589.1"/>
</dbReference>
<proteinExistence type="inferred from homology"/>
<evidence type="ECO:0000256" key="4">
    <source>
        <dbReference type="SAM" id="MobiDB-lite"/>
    </source>
</evidence>
<gene>
    <name evidence="7" type="ORF">M409DRAFT_22999</name>
</gene>
<evidence type="ECO:0000256" key="1">
    <source>
        <dbReference type="ARBA" id="ARBA00008140"/>
    </source>
</evidence>
<dbReference type="GO" id="GO:0008233">
    <property type="term" value="F:peptidase activity"/>
    <property type="evidence" value="ECO:0007669"/>
    <property type="project" value="UniProtKB-KW"/>
</dbReference>
<dbReference type="Proteomes" id="UP000799537">
    <property type="component" value="Unassembled WGS sequence"/>
</dbReference>
<evidence type="ECO:0000256" key="2">
    <source>
        <dbReference type="ARBA" id="ARBA00022670"/>
    </source>
</evidence>
<organism evidence="7 8">
    <name type="scientific">Zasmidium cellare ATCC 36951</name>
    <dbReference type="NCBI Taxonomy" id="1080233"/>
    <lineage>
        <taxon>Eukaryota</taxon>
        <taxon>Fungi</taxon>
        <taxon>Dikarya</taxon>
        <taxon>Ascomycota</taxon>
        <taxon>Pezizomycotina</taxon>
        <taxon>Dothideomycetes</taxon>
        <taxon>Dothideomycetidae</taxon>
        <taxon>Mycosphaerellales</taxon>
        <taxon>Mycosphaerellaceae</taxon>
        <taxon>Zasmidium</taxon>
    </lineage>
</organism>
<dbReference type="InterPro" id="IPR008580">
    <property type="entry name" value="PPPDE_dom"/>
</dbReference>
<evidence type="ECO:0000256" key="3">
    <source>
        <dbReference type="ARBA" id="ARBA00022801"/>
    </source>
</evidence>
<keyword evidence="5" id="KW-1133">Transmembrane helix</keyword>
<dbReference type="GO" id="GO:0006508">
    <property type="term" value="P:proteolysis"/>
    <property type="evidence" value="ECO:0007669"/>
    <property type="project" value="UniProtKB-KW"/>
</dbReference>